<protein>
    <recommendedName>
        <fullName evidence="3">Polymerase nucleotidyl transferase domain-containing protein</fullName>
    </recommendedName>
</protein>
<dbReference type="InterPro" id="IPR043519">
    <property type="entry name" value="NT_sf"/>
</dbReference>
<comment type="caution">
    <text evidence="1">The sequence shown here is derived from an EMBL/GenBank/DDBJ whole genome shotgun (WGS) entry which is preliminary data.</text>
</comment>
<dbReference type="SUPFAM" id="SSF81301">
    <property type="entry name" value="Nucleotidyltransferase"/>
    <property type="match status" value="1"/>
</dbReference>
<dbReference type="EMBL" id="PCTB01000084">
    <property type="protein sequence ID" value="PIP62431.1"/>
    <property type="molecule type" value="Genomic_DNA"/>
</dbReference>
<proteinExistence type="predicted"/>
<accession>A0A2H0BXU8</accession>
<dbReference type="AlphaFoldDB" id="A0A2H0BXU8"/>
<name>A0A2H0BXU8_9BACT</name>
<gene>
    <name evidence="1" type="ORF">COW98_04110</name>
</gene>
<organism evidence="1 2">
    <name type="scientific">Candidatus Roizmanbacteria bacterium CG22_combo_CG10-13_8_21_14_all_35_9</name>
    <dbReference type="NCBI Taxonomy" id="1974861"/>
    <lineage>
        <taxon>Bacteria</taxon>
        <taxon>Candidatus Roizmaniibacteriota</taxon>
    </lineage>
</organism>
<dbReference type="Gene3D" id="3.30.460.10">
    <property type="entry name" value="Beta Polymerase, domain 2"/>
    <property type="match status" value="1"/>
</dbReference>
<evidence type="ECO:0008006" key="3">
    <source>
        <dbReference type="Google" id="ProtNLM"/>
    </source>
</evidence>
<evidence type="ECO:0000313" key="2">
    <source>
        <dbReference type="Proteomes" id="UP000231021"/>
    </source>
</evidence>
<dbReference type="Proteomes" id="UP000231021">
    <property type="component" value="Unassembled WGS sequence"/>
</dbReference>
<reference evidence="1 2" key="1">
    <citation type="submission" date="2017-09" db="EMBL/GenBank/DDBJ databases">
        <title>Depth-based differentiation of microbial function through sediment-hosted aquifers and enrichment of novel symbionts in the deep terrestrial subsurface.</title>
        <authorList>
            <person name="Probst A.J."/>
            <person name="Ladd B."/>
            <person name="Jarett J.K."/>
            <person name="Geller-Mcgrath D.E."/>
            <person name="Sieber C.M."/>
            <person name="Emerson J.B."/>
            <person name="Anantharaman K."/>
            <person name="Thomas B.C."/>
            <person name="Malmstrom R."/>
            <person name="Stieglmeier M."/>
            <person name="Klingl A."/>
            <person name="Woyke T."/>
            <person name="Ryan C.M."/>
            <person name="Banfield J.F."/>
        </authorList>
    </citation>
    <scope>NUCLEOTIDE SEQUENCE [LARGE SCALE GENOMIC DNA]</scope>
    <source>
        <strain evidence="1">CG22_combo_CG10-13_8_21_14_all_35_9</strain>
    </source>
</reference>
<sequence>MADDKIIKEFVKTYLKKDSPEVILLTGSRTFGINDSDVDLCVVNRDPKKYLRKYPSGFTAVEKYPKYFKGLEFEVEVVTWQHLNKYLKSFTTFHPFHYSNVKILLDKNGRYKKNIKKMPIKIRKAFIFDFFEDAYDDLNNAKKANWRKYGATEKIHLHKALDTSLNLLYLMNDQFIPAIKWKIFLLKTLKTIHKKFNEKYFTKLDIKKIEFIFGYLRVNLLKKNLITKKELAVIFDQ</sequence>
<evidence type="ECO:0000313" key="1">
    <source>
        <dbReference type="EMBL" id="PIP62431.1"/>
    </source>
</evidence>